<keyword evidence="1" id="KW-0812">Transmembrane</keyword>
<feature type="transmembrane region" description="Helical" evidence="1">
    <location>
        <begin position="12"/>
        <end position="31"/>
    </location>
</feature>
<sequence length="222" mass="25159">MPHRSKNTAAIFNAFAHFLFLAVLVSLPVLVIRLDIDTLKTGASEGTLVEYMEQFLICLTILCYAYIAKHNPSFRRFGVLVMGFFLCMLIRELDMFFDELVFHGFWVYPASIVAASAIIYSLTDRAETANQFAAFVNHRNFALLCMGLVMLLVFSRLFGMGSLWREVLDEGYVRAAKNIAEEGTELMAYVTIFYASLRYAFAMKPVKDKAAHKANSNVFCKH</sequence>
<dbReference type="RefSeq" id="WP_062663632.1">
    <property type="nucleotide sequence ID" value="NZ_FIZX01000002.1"/>
</dbReference>
<evidence type="ECO:0000256" key="1">
    <source>
        <dbReference type="SAM" id="Phobius"/>
    </source>
</evidence>
<name>A0A128F3M3_9GAMM</name>
<keyword evidence="3" id="KW-1185">Reference proteome</keyword>
<dbReference type="OrthoDB" id="1425700at2"/>
<gene>
    <name evidence="2" type="ORF">GCE9029_02577</name>
</gene>
<proteinExistence type="predicted"/>
<dbReference type="STRING" id="1796497.GCE9029_02577"/>
<organism evidence="2 3">
    <name type="scientific">Grimontia celer</name>
    <dbReference type="NCBI Taxonomy" id="1796497"/>
    <lineage>
        <taxon>Bacteria</taxon>
        <taxon>Pseudomonadati</taxon>
        <taxon>Pseudomonadota</taxon>
        <taxon>Gammaproteobacteria</taxon>
        <taxon>Vibrionales</taxon>
        <taxon>Vibrionaceae</taxon>
        <taxon>Grimontia</taxon>
    </lineage>
</organism>
<dbReference type="EMBL" id="FIZX01000002">
    <property type="protein sequence ID" value="CZF81388.1"/>
    <property type="molecule type" value="Genomic_DNA"/>
</dbReference>
<accession>A0A128F3M3</accession>
<evidence type="ECO:0000313" key="2">
    <source>
        <dbReference type="EMBL" id="CZF81388.1"/>
    </source>
</evidence>
<protein>
    <submittedName>
        <fullName evidence="2">Uncharacterized protein</fullName>
    </submittedName>
</protein>
<feature type="transmembrane region" description="Helical" evidence="1">
    <location>
        <begin position="74"/>
        <end position="93"/>
    </location>
</feature>
<dbReference type="AlphaFoldDB" id="A0A128F3M3"/>
<feature type="transmembrane region" description="Helical" evidence="1">
    <location>
        <begin position="51"/>
        <end position="67"/>
    </location>
</feature>
<feature type="transmembrane region" description="Helical" evidence="1">
    <location>
        <begin position="184"/>
        <end position="201"/>
    </location>
</feature>
<dbReference type="Proteomes" id="UP000071641">
    <property type="component" value="Unassembled WGS sequence"/>
</dbReference>
<feature type="transmembrane region" description="Helical" evidence="1">
    <location>
        <begin position="143"/>
        <end position="164"/>
    </location>
</feature>
<keyword evidence="1" id="KW-1133">Transmembrane helix</keyword>
<keyword evidence="1" id="KW-0472">Membrane</keyword>
<feature type="transmembrane region" description="Helical" evidence="1">
    <location>
        <begin position="105"/>
        <end position="122"/>
    </location>
</feature>
<reference evidence="3" key="1">
    <citation type="submission" date="2016-02" db="EMBL/GenBank/DDBJ databases">
        <authorList>
            <person name="Rodrigo-Torres Lidia"/>
            <person name="Arahal R.David."/>
        </authorList>
    </citation>
    <scope>NUCLEOTIDE SEQUENCE [LARGE SCALE GENOMIC DNA]</scope>
    <source>
        <strain evidence="3">CECT 9029</strain>
    </source>
</reference>
<evidence type="ECO:0000313" key="3">
    <source>
        <dbReference type="Proteomes" id="UP000071641"/>
    </source>
</evidence>